<gene>
    <name evidence="3" type="ORF">BRAPAZ1V2_A05P24980.2</name>
</gene>
<evidence type="ECO:0000256" key="1">
    <source>
        <dbReference type="SAM" id="Coils"/>
    </source>
</evidence>
<dbReference type="InterPro" id="IPR012337">
    <property type="entry name" value="RNaseH-like_sf"/>
</dbReference>
<dbReference type="InterPro" id="IPR001584">
    <property type="entry name" value="Integrase_cat-core"/>
</dbReference>
<reference evidence="3 4" key="1">
    <citation type="submission" date="2021-07" db="EMBL/GenBank/DDBJ databases">
        <authorList>
            <consortium name="Genoscope - CEA"/>
            <person name="William W."/>
        </authorList>
    </citation>
    <scope>NUCLEOTIDE SEQUENCE [LARGE SCALE GENOMIC DNA]</scope>
</reference>
<organism evidence="3 4">
    <name type="scientific">Brassica campestris</name>
    <name type="common">Field mustard</name>
    <dbReference type="NCBI Taxonomy" id="3711"/>
    <lineage>
        <taxon>Eukaryota</taxon>
        <taxon>Viridiplantae</taxon>
        <taxon>Streptophyta</taxon>
        <taxon>Embryophyta</taxon>
        <taxon>Tracheophyta</taxon>
        <taxon>Spermatophyta</taxon>
        <taxon>Magnoliopsida</taxon>
        <taxon>eudicotyledons</taxon>
        <taxon>Gunneridae</taxon>
        <taxon>Pentapetalae</taxon>
        <taxon>rosids</taxon>
        <taxon>malvids</taxon>
        <taxon>Brassicales</taxon>
        <taxon>Brassicaceae</taxon>
        <taxon>Brassiceae</taxon>
        <taxon>Brassica</taxon>
    </lineage>
</organism>
<evidence type="ECO:0000313" key="4">
    <source>
        <dbReference type="Proteomes" id="UP000694005"/>
    </source>
</evidence>
<name>A0A8D9DEU8_BRACM</name>
<feature type="coiled-coil region" evidence="1">
    <location>
        <begin position="148"/>
        <end position="175"/>
    </location>
</feature>
<dbReference type="AlphaFoldDB" id="A0A8D9DEU8"/>
<dbReference type="Proteomes" id="UP000694005">
    <property type="component" value="Chromosome A05"/>
</dbReference>
<dbReference type="PANTHER" id="PTHR45835">
    <property type="entry name" value="YALI0A06105P"/>
    <property type="match status" value="1"/>
</dbReference>
<dbReference type="Pfam" id="PF24626">
    <property type="entry name" value="SH3_Tf2-1"/>
    <property type="match status" value="1"/>
</dbReference>
<feature type="non-terminal residue" evidence="3">
    <location>
        <position position="242"/>
    </location>
</feature>
<evidence type="ECO:0000313" key="3">
    <source>
        <dbReference type="EMBL" id="CAG7875977.1"/>
    </source>
</evidence>
<protein>
    <recommendedName>
        <fullName evidence="2">Integrase catalytic domain-containing protein</fullName>
    </recommendedName>
</protein>
<evidence type="ECO:0000259" key="2">
    <source>
        <dbReference type="PROSITE" id="PS50994"/>
    </source>
</evidence>
<dbReference type="PROSITE" id="PS50994">
    <property type="entry name" value="INTEGRASE"/>
    <property type="match status" value="1"/>
</dbReference>
<dbReference type="InterPro" id="IPR056924">
    <property type="entry name" value="SH3_Tf2-1"/>
</dbReference>
<dbReference type="Gene3D" id="3.30.420.10">
    <property type="entry name" value="Ribonuclease H-like superfamily/Ribonuclease H"/>
    <property type="match status" value="1"/>
</dbReference>
<dbReference type="Gramene" id="A05p24980.2_BraZ1">
    <property type="protein sequence ID" value="A05p24980.2_BraZ1.CDS"/>
    <property type="gene ID" value="A05g24980.2_BraZ1"/>
</dbReference>
<dbReference type="EMBL" id="LS974621">
    <property type="protein sequence ID" value="CAG7875977.1"/>
    <property type="molecule type" value="Genomic_DNA"/>
</dbReference>
<sequence>MDGTNLSVLQTDPAAADTRDVYVNEIVRLHGVPASIVSDREPRFTSYFWRAFQKALGTRVNMSTSYHPQTDGLSERTIQTLEDMLRACVLDWGDSWEKHLPLVEFAYNNSFHTSIGMSPYEALYGRPCRTPLCWTQVGERSMIGPEIVEETTEKIKLVKEKMKEAHDRRKSYADKRRKHLEFEVGDLIYLKMITFKGRARVSGRRKLDPRFLGPFRILERVGAVAYKLDLPSAMDAYHNVFH</sequence>
<dbReference type="GO" id="GO:0003676">
    <property type="term" value="F:nucleic acid binding"/>
    <property type="evidence" value="ECO:0007669"/>
    <property type="project" value="InterPro"/>
</dbReference>
<keyword evidence="1" id="KW-0175">Coiled coil</keyword>
<accession>A0A8D9DEU8</accession>
<feature type="domain" description="Integrase catalytic" evidence="2">
    <location>
        <begin position="1"/>
        <end position="127"/>
    </location>
</feature>
<dbReference type="GO" id="GO:0015074">
    <property type="term" value="P:DNA integration"/>
    <property type="evidence" value="ECO:0007669"/>
    <property type="project" value="InterPro"/>
</dbReference>
<dbReference type="InterPro" id="IPR036397">
    <property type="entry name" value="RNaseH_sf"/>
</dbReference>
<dbReference type="SUPFAM" id="SSF53098">
    <property type="entry name" value="Ribonuclease H-like"/>
    <property type="match status" value="1"/>
</dbReference>
<proteinExistence type="predicted"/>
<dbReference type="PANTHER" id="PTHR45835:SF99">
    <property type="entry name" value="CHROMO DOMAIN-CONTAINING PROTEIN-RELATED"/>
    <property type="match status" value="1"/>
</dbReference>